<reference evidence="1" key="1">
    <citation type="submission" date="2018-05" db="EMBL/GenBank/DDBJ databases">
        <authorList>
            <person name="Lanie J.A."/>
            <person name="Ng W.-L."/>
            <person name="Kazmierczak K.M."/>
            <person name="Andrzejewski T.M."/>
            <person name="Davidsen T.M."/>
            <person name="Wayne K.J."/>
            <person name="Tettelin H."/>
            <person name="Glass J.I."/>
            <person name="Rusch D."/>
            <person name="Podicherti R."/>
            <person name="Tsui H.-C.T."/>
            <person name="Winkler M.E."/>
        </authorList>
    </citation>
    <scope>NUCLEOTIDE SEQUENCE</scope>
</reference>
<evidence type="ECO:0008006" key="2">
    <source>
        <dbReference type="Google" id="ProtNLM"/>
    </source>
</evidence>
<organism evidence="1">
    <name type="scientific">marine metagenome</name>
    <dbReference type="NCBI Taxonomy" id="408172"/>
    <lineage>
        <taxon>unclassified sequences</taxon>
        <taxon>metagenomes</taxon>
        <taxon>ecological metagenomes</taxon>
    </lineage>
</organism>
<evidence type="ECO:0000313" key="1">
    <source>
        <dbReference type="EMBL" id="SVA97684.1"/>
    </source>
</evidence>
<protein>
    <recommendedName>
        <fullName evidence="2">VOC domain-containing protein</fullName>
    </recommendedName>
</protein>
<dbReference type="EMBL" id="UINC01024308">
    <property type="protein sequence ID" value="SVA97684.1"/>
    <property type="molecule type" value="Genomic_DNA"/>
</dbReference>
<dbReference type="SUPFAM" id="SSF54593">
    <property type="entry name" value="Glyoxalase/Bleomycin resistance protein/Dihydroxybiphenyl dioxygenase"/>
    <property type="match status" value="1"/>
</dbReference>
<dbReference type="Gene3D" id="3.10.180.10">
    <property type="entry name" value="2,3-Dihydroxybiphenyl 1,2-Dioxygenase, domain 1"/>
    <property type="match status" value="1"/>
</dbReference>
<name>A0A382A8E2_9ZZZZ</name>
<dbReference type="InterPro" id="IPR029068">
    <property type="entry name" value="Glyas_Bleomycin-R_OHBP_Dase"/>
</dbReference>
<gene>
    <name evidence="1" type="ORF">METZ01_LOCUS150538</name>
</gene>
<sequence length="292" mass="32808">MTNLGKITAVTITTSDLNRMVEVYEKFLKYRVTKTGQITTEESSAWNTGLLTNKDYVVVQPEKSDDFSFRFIQQPDQSNYIAFKSTGWNAAELIVEDVDGLAVELEKSPFKIIGAPADLSFTKDIRAMQVLGPANEILYLTQFKKNVPGFDSPKPRCSVDQTFIVVLAGKSLDEMQNYFHENFGLAKATIIESRIRSISRVFNYPEDTKYKAAALALKDQSMIELDELPKEGNNRFSIDGYLPAGIAMVSFLYYESPETSKNTYPSNLPFHESVLCSVQTGSNNELIELIHC</sequence>
<accession>A0A382A8E2</accession>
<proteinExistence type="predicted"/>
<dbReference type="AlphaFoldDB" id="A0A382A8E2"/>